<dbReference type="EMBL" id="CAJNNV010029852">
    <property type="protein sequence ID" value="CAE8630337.1"/>
    <property type="molecule type" value="Genomic_DNA"/>
</dbReference>
<evidence type="ECO:0000256" key="1">
    <source>
        <dbReference type="SAM" id="MobiDB-lite"/>
    </source>
</evidence>
<feature type="region of interest" description="Disordered" evidence="1">
    <location>
        <begin position="1"/>
        <end position="27"/>
    </location>
</feature>
<dbReference type="Proteomes" id="UP000654075">
    <property type="component" value="Unassembled WGS sequence"/>
</dbReference>
<dbReference type="AlphaFoldDB" id="A0A813GYH7"/>
<keyword evidence="3" id="KW-1185">Reference proteome</keyword>
<accession>A0A813GYH7</accession>
<feature type="non-terminal residue" evidence="2">
    <location>
        <position position="1"/>
    </location>
</feature>
<feature type="compositionally biased region" description="Basic and acidic residues" evidence="1">
    <location>
        <begin position="77"/>
        <end position="88"/>
    </location>
</feature>
<comment type="caution">
    <text evidence="2">The sequence shown here is derived from an EMBL/GenBank/DDBJ whole genome shotgun (WGS) entry which is preliminary data.</text>
</comment>
<feature type="region of interest" description="Disordered" evidence="1">
    <location>
        <begin position="47"/>
        <end position="97"/>
    </location>
</feature>
<proteinExistence type="predicted"/>
<evidence type="ECO:0000313" key="2">
    <source>
        <dbReference type="EMBL" id="CAE8630337.1"/>
    </source>
</evidence>
<name>A0A813GYH7_POLGL</name>
<reference evidence="2" key="1">
    <citation type="submission" date="2021-02" db="EMBL/GenBank/DDBJ databases">
        <authorList>
            <person name="Dougan E. K."/>
            <person name="Rhodes N."/>
            <person name="Thang M."/>
            <person name="Chan C."/>
        </authorList>
    </citation>
    <scope>NUCLEOTIDE SEQUENCE</scope>
</reference>
<organism evidence="2 3">
    <name type="scientific">Polarella glacialis</name>
    <name type="common">Dinoflagellate</name>
    <dbReference type="NCBI Taxonomy" id="89957"/>
    <lineage>
        <taxon>Eukaryota</taxon>
        <taxon>Sar</taxon>
        <taxon>Alveolata</taxon>
        <taxon>Dinophyceae</taxon>
        <taxon>Suessiales</taxon>
        <taxon>Suessiaceae</taxon>
        <taxon>Polarella</taxon>
    </lineage>
</organism>
<protein>
    <submittedName>
        <fullName evidence="2">Uncharacterized protein</fullName>
    </submittedName>
</protein>
<gene>
    <name evidence="2" type="ORF">PGLA1383_LOCUS46707</name>
</gene>
<sequence length="285" mass="32360">MHGFREELSPGYARVRGSESPSDFEVPLERHAPLAQWLHGRQVIRSTSEGEPTPWWLDSQTSDPGASRSFPYGSKSLQEDYRKQKDDTGVELSPDRSLPSARFWSKGIAPDEEFNLKESDAKFEEFQTSPLREDDARPLLEFARTVGSGFDDLQREALARQCHPRSMPIHWDRHDSITSPSNWKAQHDIHGRTRDGLSTALVDGNETEVMLLEHDCYSLAAVASVPWFWAFLAPLSSATVQLSVLYFLAYSNENIFDEGKWLQPLSTHMSLNLMKLVSTFVSLFK</sequence>
<evidence type="ECO:0000313" key="3">
    <source>
        <dbReference type="Proteomes" id="UP000654075"/>
    </source>
</evidence>